<dbReference type="InterPro" id="IPR055943">
    <property type="entry name" value="DUF7521"/>
</dbReference>
<dbReference type="RefSeq" id="WP_090507888.1">
    <property type="nucleotide sequence ID" value="NZ_FNWL01000004.1"/>
</dbReference>
<reference evidence="3" key="1">
    <citation type="submission" date="2016-10" db="EMBL/GenBank/DDBJ databases">
        <authorList>
            <person name="Varghese N."/>
            <person name="Submissions S."/>
        </authorList>
    </citation>
    <scope>NUCLEOTIDE SEQUENCE [LARGE SCALE GENOMIC DNA]</scope>
    <source>
        <strain evidence="3">CGMCC 1.8981</strain>
    </source>
</reference>
<feature type="transmembrane region" description="Helical" evidence="1">
    <location>
        <begin position="46"/>
        <end position="66"/>
    </location>
</feature>
<keyword evidence="3" id="KW-1185">Reference proteome</keyword>
<sequence length="98" mass="10326">MSPIDVGGTEIALALAVVKTLVLVVGSAITYIAFKAYRRTRQRALGMLALGFGLVTLGLVLAGLLYELLSVQLATGILLESLLVLAGFVVIAYSLYVQ</sequence>
<evidence type="ECO:0000256" key="1">
    <source>
        <dbReference type="SAM" id="Phobius"/>
    </source>
</evidence>
<keyword evidence="1" id="KW-0472">Membrane</keyword>
<feature type="transmembrane region" description="Helical" evidence="1">
    <location>
        <begin position="12"/>
        <end position="34"/>
    </location>
</feature>
<name>A0A1H6G4T7_9EURY</name>
<dbReference type="Pfam" id="PF24365">
    <property type="entry name" value="DUF7521"/>
    <property type="match status" value="1"/>
</dbReference>
<dbReference type="EMBL" id="FNWL01000004">
    <property type="protein sequence ID" value="SEH17343.1"/>
    <property type="molecule type" value="Genomic_DNA"/>
</dbReference>
<gene>
    <name evidence="2" type="ORF">SAMN04487967_3112</name>
</gene>
<accession>A0A1H6G4T7</accession>
<dbReference type="Proteomes" id="UP000199112">
    <property type="component" value="Unassembled WGS sequence"/>
</dbReference>
<evidence type="ECO:0000313" key="3">
    <source>
        <dbReference type="Proteomes" id="UP000199112"/>
    </source>
</evidence>
<keyword evidence="1" id="KW-1133">Transmembrane helix</keyword>
<organism evidence="2 3">
    <name type="scientific">Natronorubrum sediminis</name>
    <dbReference type="NCBI Taxonomy" id="640943"/>
    <lineage>
        <taxon>Archaea</taxon>
        <taxon>Methanobacteriati</taxon>
        <taxon>Methanobacteriota</taxon>
        <taxon>Stenosarchaea group</taxon>
        <taxon>Halobacteria</taxon>
        <taxon>Halobacteriales</taxon>
        <taxon>Natrialbaceae</taxon>
        <taxon>Natronorubrum</taxon>
    </lineage>
</organism>
<dbReference type="AlphaFoldDB" id="A0A1H6G4T7"/>
<evidence type="ECO:0000313" key="2">
    <source>
        <dbReference type="EMBL" id="SEH17343.1"/>
    </source>
</evidence>
<keyword evidence="1" id="KW-0812">Transmembrane</keyword>
<proteinExistence type="predicted"/>
<feature type="transmembrane region" description="Helical" evidence="1">
    <location>
        <begin position="72"/>
        <end position="96"/>
    </location>
</feature>
<protein>
    <submittedName>
        <fullName evidence="2">Uncharacterized protein</fullName>
    </submittedName>
</protein>